<dbReference type="PANTHER" id="PTHR39200">
    <property type="entry name" value="HYPOTHETICAL EXPORTED PROTEIN"/>
    <property type="match status" value="1"/>
</dbReference>
<evidence type="ECO:0000313" key="2">
    <source>
        <dbReference type="EMBL" id="MFC1572607.1"/>
    </source>
</evidence>
<reference evidence="2 3" key="1">
    <citation type="submission" date="2024-09" db="EMBL/GenBank/DDBJ databases">
        <authorList>
            <person name="D'Angelo T."/>
        </authorList>
    </citation>
    <scope>NUCLEOTIDE SEQUENCE [LARGE SCALE GENOMIC DNA]</scope>
    <source>
        <strain evidence="2">SAG AM-320-E07</strain>
    </source>
</reference>
<dbReference type="Gene3D" id="2.160.20.120">
    <property type="match status" value="1"/>
</dbReference>
<dbReference type="InterPro" id="IPR021255">
    <property type="entry name" value="DUF2807"/>
</dbReference>
<name>A0ABV6YJV2_UNCEI</name>
<accession>A0ABV6YJV2</accession>
<dbReference type="Pfam" id="PF10988">
    <property type="entry name" value="DUF2807"/>
    <property type="match status" value="1"/>
</dbReference>
<comment type="caution">
    <text evidence="2">The sequence shown here is derived from an EMBL/GenBank/DDBJ whole genome shotgun (WGS) entry which is preliminary data.</text>
</comment>
<dbReference type="Proteomes" id="UP001593833">
    <property type="component" value="Unassembled WGS sequence"/>
</dbReference>
<evidence type="ECO:0000259" key="1">
    <source>
        <dbReference type="Pfam" id="PF10988"/>
    </source>
</evidence>
<proteinExistence type="predicted"/>
<organism evidence="2 3">
    <name type="scientific">Eiseniibacteriota bacterium</name>
    <dbReference type="NCBI Taxonomy" id="2212470"/>
    <lineage>
        <taxon>Bacteria</taxon>
        <taxon>Candidatus Eiseniibacteriota</taxon>
    </lineage>
</organism>
<dbReference type="EMBL" id="JBHPKH010000024">
    <property type="protein sequence ID" value="MFC1572607.1"/>
    <property type="molecule type" value="Genomic_DNA"/>
</dbReference>
<sequence>MHTTIGCKASLGFLGALLGLLAALSFHGCAMVAEHEVRGSGQVVQEQREVGAATGVALMTFGDLEIEVADRAGLTIEAEDNVMAQIVTQVIDGVLHIRQRDKVILAPTRPVRFHLVVLELQEIILTARGRVSVPRLETDRLNVRHSGSGQIEVGILGVDFLAVHSSGSGDVALNRVKARRCRLINSGSGDTKIEYLEGLASDVRLTGSGNAVISGGSVVEQNAFVSGSGELKADRLHSTETEVMVSGCGGASVHAQDLLDATITGTGDIRFRGDPQVYRVVSGKGRLQPI</sequence>
<evidence type="ECO:0000313" key="3">
    <source>
        <dbReference type="Proteomes" id="UP001593833"/>
    </source>
</evidence>
<protein>
    <submittedName>
        <fullName evidence="2">GIN domain-containing protein</fullName>
    </submittedName>
</protein>
<gene>
    <name evidence="2" type="ORF">ACFL6M_03305</name>
</gene>
<dbReference type="PANTHER" id="PTHR39200:SF1">
    <property type="entry name" value="AUTO-TRANSPORTER ADHESIN HEAD GIN DOMAIN-CONTAINING PROTEIN-RELATED"/>
    <property type="match status" value="1"/>
</dbReference>
<keyword evidence="3" id="KW-1185">Reference proteome</keyword>
<feature type="domain" description="Putative auto-transporter adhesin head GIN" evidence="1">
    <location>
        <begin position="162"/>
        <end position="275"/>
    </location>
</feature>